<dbReference type="GO" id="GO:0008998">
    <property type="term" value="F:ribonucleoside-triphosphate reductase (thioredoxin) activity"/>
    <property type="evidence" value="ECO:0007669"/>
    <property type="project" value="UniProtKB-EC"/>
</dbReference>
<evidence type="ECO:0000313" key="4">
    <source>
        <dbReference type="EMBL" id="KUG25340.1"/>
    </source>
</evidence>
<dbReference type="Gene3D" id="3.40.50.300">
    <property type="entry name" value="P-loop containing nucleotide triphosphate hydrolases"/>
    <property type="match status" value="1"/>
</dbReference>
<protein>
    <submittedName>
        <fullName evidence="4">Ribonucleotide reductase of class iii (Anaerobic), large subunit</fullName>
        <ecNumber evidence="4">1.17.4.2</ecNumber>
    </submittedName>
</protein>
<proteinExistence type="predicted"/>
<dbReference type="EMBL" id="LNQE01000711">
    <property type="protein sequence ID" value="KUG25340.1"/>
    <property type="molecule type" value="Genomic_DNA"/>
</dbReference>
<dbReference type="EC" id="1.17.4.2" evidence="4"/>
<accession>A0A0W8FWW7</accession>
<keyword evidence="2" id="KW-0067">ATP-binding</keyword>
<feature type="domain" description="ATP-cone" evidence="3">
    <location>
        <begin position="5"/>
        <end position="98"/>
    </location>
</feature>
<dbReference type="InterPro" id="IPR005144">
    <property type="entry name" value="ATP-cone_dom"/>
</dbReference>
<evidence type="ECO:0000256" key="1">
    <source>
        <dbReference type="ARBA" id="ARBA00022741"/>
    </source>
</evidence>
<evidence type="ECO:0000256" key="2">
    <source>
        <dbReference type="ARBA" id="ARBA00022840"/>
    </source>
</evidence>
<organism evidence="4">
    <name type="scientific">hydrocarbon metagenome</name>
    <dbReference type="NCBI Taxonomy" id="938273"/>
    <lineage>
        <taxon>unclassified sequences</taxon>
        <taxon>metagenomes</taxon>
        <taxon>ecological metagenomes</taxon>
    </lineage>
</organism>
<evidence type="ECO:0000259" key="3">
    <source>
        <dbReference type="PROSITE" id="PS51161"/>
    </source>
</evidence>
<reference evidence="4" key="1">
    <citation type="journal article" date="2015" name="Proc. Natl. Acad. Sci. U.S.A.">
        <title>Networks of energetic and metabolic interactions define dynamics in microbial communities.</title>
        <authorList>
            <person name="Embree M."/>
            <person name="Liu J.K."/>
            <person name="Al-Bassam M.M."/>
            <person name="Zengler K."/>
        </authorList>
    </citation>
    <scope>NUCLEOTIDE SEQUENCE</scope>
</reference>
<keyword evidence="1" id="KW-0547">Nucleotide-binding</keyword>
<dbReference type="Pfam" id="PF00485">
    <property type="entry name" value="PRK"/>
    <property type="match status" value="1"/>
</dbReference>
<gene>
    <name evidence="4" type="ORF">ASZ90_004838</name>
</gene>
<dbReference type="InterPro" id="IPR027417">
    <property type="entry name" value="P-loop_NTPase"/>
</dbReference>
<keyword evidence="4" id="KW-0560">Oxidoreductase</keyword>
<dbReference type="InterPro" id="IPR006083">
    <property type="entry name" value="PRK/URK"/>
</dbReference>
<dbReference type="GO" id="GO:0005524">
    <property type="term" value="F:ATP binding"/>
    <property type="evidence" value="ECO:0007669"/>
    <property type="project" value="UniProtKB-KW"/>
</dbReference>
<name>A0A0W8FWW7_9ZZZZ</name>
<dbReference type="Pfam" id="PF03477">
    <property type="entry name" value="ATP-cone"/>
    <property type="match status" value="1"/>
</dbReference>
<dbReference type="PROSITE" id="PS51161">
    <property type="entry name" value="ATP_CONE"/>
    <property type="match status" value="1"/>
</dbReference>
<dbReference type="GO" id="GO:0016301">
    <property type="term" value="F:kinase activity"/>
    <property type="evidence" value="ECO:0007669"/>
    <property type="project" value="InterPro"/>
</dbReference>
<dbReference type="AlphaFoldDB" id="A0A0W8FWW7"/>
<dbReference type="SUPFAM" id="SSF52540">
    <property type="entry name" value="P-loop containing nucleoside triphosphate hydrolases"/>
    <property type="match status" value="1"/>
</dbReference>
<comment type="caution">
    <text evidence="4">The sequence shown here is derived from an EMBL/GenBank/DDBJ whole genome shotgun (WGS) entry which is preliminary data.</text>
</comment>
<dbReference type="PANTHER" id="PTHR10285">
    <property type="entry name" value="URIDINE KINASE"/>
    <property type="match status" value="1"/>
</dbReference>
<sequence length="447" mass="52145">MAKVKFVIKRSGAVVPFSEDRIANAIYRAAVSVGGRDKDKAAELAKQVIKIIDERYNENDKPHIEEIQDIVEKILIENGHAKVAKEYILYREEAARRRKEDSRHFSKPSEFIPWAKVWRSLNWAVDHGLSSISSINERIKKGEFAQIVHEAESYYDDQLNTAAEMIKERSDELRMVMVSGPSSSGKTTTTFKLEQKLKKMNMSFVPLIVDHYFFDLELHPKDEFGDYDFETPQALDLELINEHLKRLADGEEVKIPYYDFKEGKRYLDRTPLKVEKNQVLLIDSLHGLYPEFSKAIPAAQKFKLYLEPLLQMKTSAGDFIRWTDLRLIRRMLRDSVHRAYKPEQTLLHWHYVRSSEKRNILPYCKTADYIVNTSMPFEVPLYRPRLLNDFNEWTEKYKDDPLRIDAYTRAERLSRVLSEIEPVEDDSPVPGDSVLREFIGGSVLDLH</sequence>